<feature type="compositionally biased region" description="Polar residues" evidence="1">
    <location>
        <begin position="315"/>
        <end position="329"/>
    </location>
</feature>
<gene>
    <name evidence="2" type="ORF">J3D65DRAFT_562439</name>
</gene>
<name>A0ABR1L356_9PEZI</name>
<keyword evidence="3" id="KW-1185">Reference proteome</keyword>
<dbReference type="EMBL" id="JBBPEH010000016">
    <property type="protein sequence ID" value="KAK7529660.1"/>
    <property type="molecule type" value="Genomic_DNA"/>
</dbReference>
<feature type="compositionally biased region" description="Gly residues" evidence="1">
    <location>
        <begin position="188"/>
        <end position="199"/>
    </location>
</feature>
<feature type="region of interest" description="Disordered" evidence="1">
    <location>
        <begin position="181"/>
        <end position="263"/>
    </location>
</feature>
<evidence type="ECO:0000313" key="3">
    <source>
        <dbReference type="Proteomes" id="UP001360953"/>
    </source>
</evidence>
<reference evidence="2 3" key="1">
    <citation type="submission" date="2024-04" db="EMBL/GenBank/DDBJ databases">
        <title>Phyllosticta paracitricarpa is synonymous to the EU quarantine fungus P. citricarpa based on phylogenomic analyses.</title>
        <authorList>
            <consortium name="Lawrence Berkeley National Laboratory"/>
            <person name="Van ingen-buijs V.A."/>
            <person name="Van westerhoven A.C."/>
            <person name="Haridas S."/>
            <person name="Skiadas P."/>
            <person name="Martin F."/>
            <person name="Groenewald J.Z."/>
            <person name="Crous P.W."/>
            <person name="Seidl M.F."/>
        </authorList>
    </citation>
    <scope>NUCLEOTIDE SEQUENCE [LARGE SCALE GENOMIC DNA]</scope>
    <source>
        <strain evidence="2 3">CPC 17464</strain>
    </source>
</reference>
<dbReference type="GeneID" id="92030470"/>
<accession>A0ABR1L356</accession>
<feature type="compositionally biased region" description="Acidic residues" evidence="1">
    <location>
        <begin position="220"/>
        <end position="229"/>
    </location>
</feature>
<evidence type="ECO:0000256" key="1">
    <source>
        <dbReference type="SAM" id="MobiDB-lite"/>
    </source>
</evidence>
<organism evidence="2 3">
    <name type="scientific">Phyllosticta citribraziliensis</name>
    <dbReference type="NCBI Taxonomy" id="989973"/>
    <lineage>
        <taxon>Eukaryota</taxon>
        <taxon>Fungi</taxon>
        <taxon>Dikarya</taxon>
        <taxon>Ascomycota</taxon>
        <taxon>Pezizomycotina</taxon>
        <taxon>Dothideomycetes</taxon>
        <taxon>Dothideomycetes incertae sedis</taxon>
        <taxon>Botryosphaeriales</taxon>
        <taxon>Phyllostictaceae</taxon>
        <taxon>Phyllosticta</taxon>
    </lineage>
</organism>
<sequence>MSTSSEGEGDGAGRGLKLFVRNTDAYYYFGTHTGCGRRGERFWVVHGVSLKDGTPLKIANDNDKRSAAKRKSRDGSKRDIAKLALPQMASKALGSDTCFFIHENHFYGLTISGSALADLQDPHVSTYNSIRFPLESPTPDAVETGSRVFRRHHGIEGPINDAWTALDIAVDEASGGVKVIEERREWGQGTGTQGGGRSVGGERSWYFGTLGFGEDSSSERDDDEEEEGGGGEGEGMTVLDGGSRDDSSSASGPARLSPAGTGRAEALRSFTLSRTKHRAYNYSAKTFLDLVEDEKCCSSGPCLRLRVGARRENTKQPNETRVGQENSVTEGELQGQDGAYVHKRARMWPPASSGSSGGGRAGCQCSEKLHGIMNAPLSPSRADSPVVDVVGVTDRRSVVFLRRAKYGGGRERTGPLVLMSFDAGVAAEGLDGVGWKREWCCM</sequence>
<protein>
    <submittedName>
        <fullName evidence="2">Uncharacterized protein</fullName>
    </submittedName>
</protein>
<feature type="region of interest" description="Disordered" evidence="1">
    <location>
        <begin position="313"/>
        <end position="332"/>
    </location>
</feature>
<dbReference type="Proteomes" id="UP001360953">
    <property type="component" value="Unassembled WGS sequence"/>
</dbReference>
<dbReference type="RefSeq" id="XP_066650110.1">
    <property type="nucleotide sequence ID" value="XM_066797564.1"/>
</dbReference>
<feature type="region of interest" description="Disordered" evidence="1">
    <location>
        <begin position="56"/>
        <end position="77"/>
    </location>
</feature>
<comment type="caution">
    <text evidence="2">The sequence shown here is derived from an EMBL/GenBank/DDBJ whole genome shotgun (WGS) entry which is preliminary data.</text>
</comment>
<proteinExistence type="predicted"/>
<evidence type="ECO:0000313" key="2">
    <source>
        <dbReference type="EMBL" id="KAK7529660.1"/>
    </source>
</evidence>